<dbReference type="InterPro" id="IPR035965">
    <property type="entry name" value="PAS-like_dom_sf"/>
</dbReference>
<dbReference type="AlphaFoldDB" id="A0A2Z3GYR8"/>
<feature type="coiled-coil region" evidence="19">
    <location>
        <begin position="396"/>
        <end position="444"/>
    </location>
</feature>
<dbReference type="Gene3D" id="1.20.5.1930">
    <property type="match status" value="1"/>
</dbReference>
<dbReference type="NCBIfam" id="TIGR00229">
    <property type="entry name" value="sensory_box"/>
    <property type="match status" value="3"/>
</dbReference>
<dbReference type="GO" id="GO:0005737">
    <property type="term" value="C:cytoplasm"/>
    <property type="evidence" value="ECO:0007669"/>
    <property type="project" value="UniProtKB-SubCell"/>
</dbReference>
<dbReference type="Pfam" id="PF07730">
    <property type="entry name" value="HisKA_3"/>
    <property type="match status" value="1"/>
</dbReference>
<evidence type="ECO:0000256" key="6">
    <source>
        <dbReference type="ARBA" id="ARBA00022485"/>
    </source>
</evidence>
<evidence type="ECO:0000256" key="5">
    <source>
        <dbReference type="ARBA" id="ARBA00017322"/>
    </source>
</evidence>
<accession>A0A2Z3GYR8</accession>
<keyword evidence="7" id="KW-0963">Cytoplasm</keyword>
<dbReference type="EMBL" id="CP025958">
    <property type="protein sequence ID" value="AWM37801.1"/>
    <property type="molecule type" value="Genomic_DNA"/>
</dbReference>
<dbReference type="PROSITE" id="PS50113">
    <property type="entry name" value="PAC"/>
    <property type="match status" value="1"/>
</dbReference>
<dbReference type="SUPFAM" id="SSF55785">
    <property type="entry name" value="PYP-like sensor domain (PAS domain)"/>
    <property type="match status" value="3"/>
</dbReference>
<proteinExistence type="predicted"/>
<dbReference type="InterPro" id="IPR003594">
    <property type="entry name" value="HATPase_dom"/>
</dbReference>
<evidence type="ECO:0000259" key="22">
    <source>
        <dbReference type="PROSITE" id="PS50113"/>
    </source>
</evidence>
<dbReference type="Gene3D" id="3.30.450.20">
    <property type="entry name" value="PAS domain"/>
    <property type="match status" value="3"/>
</dbReference>
<evidence type="ECO:0000256" key="4">
    <source>
        <dbReference type="ARBA" id="ARBA00012438"/>
    </source>
</evidence>
<dbReference type="InterPro" id="IPR000014">
    <property type="entry name" value="PAS"/>
</dbReference>
<dbReference type="InterPro" id="IPR000700">
    <property type="entry name" value="PAS-assoc_C"/>
</dbReference>
<keyword evidence="13" id="KW-0067">ATP-binding</keyword>
<evidence type="ECO:0000313" key="24">
    <source>
        <dbReference type="Proteomes" id="UP000245802"/>
    </source>
</evidence>
<dbReference type="InterPro" id="IPR036890">
    <property type="entry name" value="HATPase_C_sf"/>
</dbReference>
<dbReference type="InterPro" id="IPR011712">
    <property type="entry name" value="Sig_transdc_His_kin_sub3_dim/P"/>
</dbReference>
<keyword evidence="14" id="KW-0408">Iron</keyword>
<feature type="domain" description="Histidine kinase" evidence="20">
    <location>
        <begin position="555"/>
        <end position="648"/>
    </location>
</feature>
<comment type="catalytic activity">
    <reaction evidence="1">
        <text>ATP + protein L-histidine = ADP + protein N-phospho-L-histidine.</text>
        <dbReference type="EC" id="2.7.13.3"/>
    </reaction>
</comment>
<protein>
    <recommendedName>
        <fullName evidence="5">Oxygen sensor histidine kinase NreB</fullName>
        <ecNumber evidence="4">2.7.13.3</ecNumber>
    </recommendedName>
    <alternativeName>
        <fullName evidence="18">Nitrogen regulation protein B</fullName>
    </alternativeName>
</protein>
<dbReference type="SMART" id="SM00387">
    <property type="entry name" value="HATPase_c"/>
    <property type="match status" value="1"/>
</dbReference>
<organism evidence="23 24">
    <name type="scientific">Gemmata obscuriglobus</name>
    <dbReference type="NCBI Taxonomy" id="114"/>
    <lineage>
        <taxon>Bacteria</taxon>
        <taxon>Pseudomonadati</taxon>
        <taxon>Planctomycetota</taxon>
        <taxon>Planctomycetia</taxon>
        <taxon>Gemmatales</taxon>
        <taxon>Gemmataceae</taxon>
        <taxon>Gemmata</taxon>
    </lineage>
</organism>
<dbReference type="Pfam" id="PF08448">
    <property type="entry name" value="PAS_4"/>
    <property type="match status" value="1"/>
</dbReference>
<keyword evidence="24" id="KW-1185">Reference proteome</keyword>
<dbReference type="GO" id="GO:0046872">
    <property type="term" value="F:metal ion binding"/>
    <property type="evidence" value="ECO:0007669"/>
    <property type="project" value="UniProtKB-KW"/>
</dbReference>
<keyword evidence="10" id="KW-0479">Metal-binding</keyword>
<keyword evidence="9" id="KW-0808">Transferase</keyword>
<dbReference type="PANTHER" id="PTHR24421">
    <property type="entry name" value="NITRATE/NITRITE SENSOR PROTEIN NARX-RELATED"/>
    <property type="match status" value="1"/>
</dbReference>
<feature type="domain" description="PAS" evidence="21">
    <location>
        <begin position="270"/>
        <end position="318"/>
    </location>
</feature>
<evidence type="ECO:0000256" key="11">
    <source>
        <dbReference type="ARBA" id="ARBA00022741"/>
    </source>
</evidence>
<keyword evidence="15" id="KW-0902">Two-component regulatory system</keyword>
<evidence type="ECO:0000256" key="3">
    <source>
        <dbReference type="ARBA" id="ARBA00004496"/>
    </source>
</evidence>
<feature type="domain" description="PAC" evidence="22">
    <location>
        <begin position="89"/>
        <end position="141"/>
    </location>
</feature>
<dbReference type="GO" id="GO:0051539">
    <property type="term" value="F:4 iron, 4 sulfur cluster binding"/>
    <property type="evidence" value="ECO:0007669"/>
    <property type="project" value="UniProtKB-KW"/>
</dbReference>
<dbReference type="SUPFAM" id="SSF55874">
    <property type="entry name" value="ATPase domain of HSP90 chaperone/DNA topoisomerase II/histidine kinase"/>
    <property type="match status" value="1"/>
</dbReference>
<keyword evidence="8" id="KW-0597">Phosphoprotein</keyword>
<dbReference type="Pfam" id="PF00989">
    <property type="entry name" value="PAS"/>
    <property type="match status" value="1"/>
</dbReference>
<dbReference type="SMART" id="SM00091">
    <property type="entry name" value="PAS"/>
    <property type="match status" value="3"/>
</dbReference>
<evidence type="ECO:0000256" key="15">
    <source>
        <dbReference type="ARBA" id="ARBA00023012"/>
    </source>
</evidence>
<dbReference type="InterPro" id="IPR013767">
    <property type="entry name" value="PAS_fold"/>
</dbReference>
<evidence type="ECO:0000313" key="23">
    <source>
        <dbReference type="EMBL" id="AWM37801.1"/>
    </source>
</evidence>
<dbReference type="Gene3D" id="3.30.565.10">
    <property type="entry name" value="Histidine kinase-like ATPase, C-terminal domain"/>
    <property type="match status" value="1"/>
</dbReference>
<dbReference type="OrthoDB" id="290376at2"/>
<dbReference type="GO" id="GO:0016020">
    <property type="term" value="C:membrane"/>
    <property type="evidence" value="ECO:0007669"/>
    <property type="project" value="InterPro"/>
</dbReference>
<comment type="cofactor">
    <cofactor evidence="2">
        <name>[4Fe-4S] cluster</name>
        <dbReference type="ChEBI" id="CHEBI:49883"/>
    </cofactor>
</comment>
<evidence type="ECO:0000256" key="18">
    <source>
        <dbReference type="ARBA" id="ARBA00030800"/>
    </source>
</evidence>
<evidence type="ECO:0000256" key="12">
    <source>
        <dbReference type="ARBA" id="ARBA00022777"/>
    </source>
</evidence>
<evidence type="ECO:0000256" key="2">
    <source>
        <dbReference type="ARBA" id="ARBA00001966"/>
    </source>
</evidence>
<dbReference type="RefSeq" id="WP_010038418.1">
    <property type="nucleotide sequence ID" value="NZ_CP025958.1"/>
</dbReference>
<dbReference type="PANTHER" id="PTHR24421:SF10">
    <property type="entry name" value="NITRATE_NITRITE SENSOR PROTEIN NARQ"/>
    <property type="match status" value="1"/>
</dbReference>
<dbReference type="PROSITE" id="PS50109">
    <property type="entry name" value="HIS_KIN"/>
    <property type="match status" value="1"/>
</dbReference>
<evidence type="ECO:0000256" key="8">
    <source>
        <dbReference type="ARBA" id="ARBA00022553"/>
    </source>
</evidence>
<evidence type="ECO:0000256" key="16">
    <source>
        <dbReference type="ARBA" id="ARBA00023014"/>
    </source>
</evidence>
<evidence type="ECO:0000256" key="1">
    <source>
        <dbReference type="ARBA" id="ARBA00000085"/>
    </source>
</evidence>
<comment type="subcellular location">
    <subcellularLocation>
        <location evidence="3">Cytoplasm</location>
    </subcellularLocation>
</comment>
<dbReference type="Proteomes" id="UP000245802">
    <property type="component" value="Chromosome"/>
</dbReference>
<keyword evidence="6" id="KW-0004">4Fe-4S</keyword>
<dbReference type="CDD" id="cd16917">
    <property type="entry name" value="HATPase_UhpB-NarQ-NarX-like"/>
    <property type="match status" value="1"/>
</dbReference>
<evidence type="ECO:0000256" key="10">
    <source>
        <dbReference type="ARBA" id="ARBA00022723"/>
    </source>
</evidence>
<dbReference type="GO" id="GO:0005524">
    <property type="term" value="F:ATP binding"/>
    <property type="evidence" value="ECO:0007669"/>
    <property type="project" value="UniProtKB-KW"/>
</dbReference>
<evidence type="ECO:0000256" key="19">
    <source>
        <dbReference type="SAM" id="Coils"/>
    </source>
</evidence>
<dbReference type="PRINTS" id="PR00344">
    <property type="entry name" value="BCTRLSENSOR"/>
</dbReference>
<evidence type="ECO:0000259" key="21">
    <source>
        <dbReference type="PROSITE" id="PS50112"/>
    </source>
</evidence>
<dbReference type="GO" id="GO:0000155">
    <property type="term" value="F:phosphorelay sensor kinase activity"/>
    <property type="evidence" value="ECO:0007669"/>
    <property type="project" value="InterPro"/>
</dbReference>
<evidence type="ECO:0000256" key="9">
    <source>
        <dbReference type="ARBA" id="ARBA00022679"/>
    </source>
</evidence>
<dbReference type="InterPro" id="IPR050482">
    <property type="entry name" value="Sensor_HK_TwoCompSys"/>
</dbReference>
<gene>
    <name evidence="23" type="ORF">C1280_12865</name>
</gene>
<name>A0A2Z3GYR8_9BACT</name>
<dbReference type="CDD" id="cd00130">
    <property type="entry name" value="PAS"/>
    <property type="match status" value="3"/>
</dbReference>
<evidence type="ECO:0000256" key="13">
    <source>
        <dbReference type="ARBA" id="ARBA00022840"/>
    </source>
</evidence>
<reference evidence="23 24" key="1">
    <citation type="submission" date="2018-01" db="EMBL/GenBank/DDBJ databases">
        <title>G. obscuriglobus.</title>
        <authorList>
            <person name="Franke J."/>
            <person name="Blomberg W."/>
            <person name="Selmecki A."/>
        </authorList>
    </citation>
    <scope>NUCLEOTIDE SEQUENCE [LARGE SCALE GENOMIC DNA]</scope>
    <source>
        <strain evidence="23 24">DSM 5831</strain>
    </source>
</reference>
<dbReference type="EC" id="2.7.13.3" evidence="4"/>
<evidence type="ECO:0000259" key="20">
    <source>
        <dbReference type="PROSITE" id="PS50109"/>
    </source>
</evidence>
<dbReference type="GO" id="GO:0006355">
    <property type="term" value="P:regulation of DNA-templated transcription"/>
    <property type="evidence" value="ECO:0007669"/>
    <property type="project" value="InterPro"/>
</dbReference>
<feature type="domain" description="PAS" evidence="21">
    <location>
        <begin position="11"/>
        <end position="84"/>
    </location>
</feature>
<sequence>MPQGDDSQVRPADWVQAALSDIGVATVVTDHRGNVLLMSPVAEALTGWPQRDAAGLGIATVFRVVSESSRLPTTDPVTTALETGGPVELADHTVLIARDGRERRIDQGAAPVRDTSGAVVGGVLVFCDVSARQRVVQAIEEARAFADAIVQTVREPLVILDGDLRVRAANRSFYRTFGATAPGTEGRSLFELGGRQWDIPRLRERLEQVLPRDRHFSDFEVDHEFEGLGRRWMVLNARRIPPAALRPDLILLAIEDATQRRRAVEELAVSEVRYRRLFETAQDGILLVDPETRRVFDANPFLTDLLGYARHELVGKELWEIGLFRDIEASKAAFQLLRETGYIRYEDLPLRTHDGRGIEVEFVSNVYDVGASQVIQCNIRDVTARKRAESALRTAHGELEERVQERTAELARANDALTAEIARRERAEAERRDLQRRLATVQEDERRRIARELHDQLGQHLTGLGLGLKVVKDVTPRPSPAWDRLHELQLLTDRMGGEVHQLALELRPTALDDFGLETALANYIEEWGGRAGVQADFHASGLGAGRLPATTETALYRVIREALANVLKHARAGRVSVVLQGAADAVVAIVEDDGTGFESEPGPAGAPAGPRLGILGMRERLELLGGNLTIDSRPGRGTTVIARVPLMSPTEGAVDG</sequence>
<keyword evidence="12" id="KW-0418">Kinase</keyword>
<evidence type="ECO:0000256" key="7">
    <source>
        <dbReference type="ARBA" id="ARBA00022490"/>
    </source>
</evidence>
<dbReference type="InterPro" id="IPR004358">
    <property type="entry name" value="Sig_transdc_His_kin-like_C"/>
</dbReference>
<evidence type="ECO:0000256" key="14">
    <source>
        <dbReference type="ARBA" id="ARBA00023004"/>
    </source>
</evidence>
<keyword evidence="11" id="KW-0547">Nucleotide-binding</keyword>
<keyword evidence="16" id="KW-0411">Iron-sulfur</keyword>
<dbReference type="Pfam" id="PF02518">
    <property type="entry name" value="HATPase_c"/>
    <property type="match status" value="1"/>
</dbReference>
<dbReference type="InterPro" id="IPR013656">
    <property type="entry name" value="PAS_4"/>
</dbReference>
<keyword evidence="19" id="KW-0175">Coiled coil</keyword>
<comment type="function">
    <text evidence="17">Member of the two-component regulatory system NreB/NreC involved in the control of dissimilatory nitrate/nitrite reduction in response to oxygen. NreB functions as a direct oxygen sensor histidine kinase which is autophosphorylated, in the absence of oxygen, probably at the conserved histidine residue, and transfers its phosphate group probably to a conserved aspartate residue of NreC. NreB/NreC activates the expression of the nitrate (narGHJI) and nitrite (nir) reductase operons, as well as the putative nitrate transporter gene narT.</text>
</comment>
<dbReference type="KEGG" id="gog:C1280_12865"/>
<dbReference type="InterPro" id="IPR005467">
    <property type="entry name" value="His_kinase_dom"/>
</dbReference>
<evidence type="ECO:0000256" key="17">
    <source>
        <dbReference type="ARBA" id="ARBA00024827"/>
    </source>
</evidence>
<dbReference type="PROSITE" id="PS50112">
    <property type="entry name" value="PAS"/>
    <property type="match status" value="2"/>
</dbReference>
<dbReference type="Pfam" id="PF13188">
    <property type="entry name" value="PAS_8"/>
    <property type="match status" value="1"/>
</dbReference>
<dbReference type="GO" id="GO:0046983">
    <property type="term" value="F:protein dimerization activity"/>
    <property type="evidence" value="ECO:0007669"/>
    <property type="project" value="InterPro"/>
</dbReference>